<dbReference type="GO" id="GO:0016787">
    <property type="term" value="F:hydrolase activity"/>
    <property type="evidence" value="ECO:0007669"/>
    <property type="project" value="UniProtKB-KW"/>
</dbReference>
<evidence type="ECO:0000259" key="2">
    <source>
        <dbReference type="SMART" id="SM00382"/>
    </source>
</evidence>
<dbReference type="EMBL" id="JANVFO010000023">
    <property type="protein sequence ID" value="KAJ3732508.1"/>
    <property type="molecule type" value="Genomic_DNA"/>
</dbReference>
<name>A0AA38JJR5_9AGAR</name>
<dbReference type="Gene3D" id="1.10.8.60">
    <property type="match status" value="1"/>
</dbReference>
<evidence type="ECO:0000256" key="1">
    <source>
        <dbReference type="ARBA" id="ARBA00022705"/>
    </source>
</evidence>
<dbReference type="PANTHER" id="PTHR11669:SF1">
    <property type="entry name" value="REPLICATION FACTOR C SUBUNIT 3"/>
    <property type="match status" value="1"/>
</dbReference>
<evidence type="ECO:0000313" key="3">
    <source>
        <dbReference type="EMBL" id="KAJ3732508.1"/>
    </source>
</evidence>
<dbReference type="FunFam" id="3.40.50.300:FF:000136">
    <property type="entry name" value="Replication factor C subunit 5"/>
    <property type="match status" value="1"/>
</dbReference>
<dbReference type="InterPro" id="IPR003593">
    <property type="entry name" value="AAA+_ATPase"/>
</dbReference>
<dbReference type="CDD" id="cd00009">
    <property type="entry name" value="AAA"/>
    <property type="match status" value="1"/>
</dbReference>
<dbReference type="Pfam" id="PF22534">
    <property type="entry name" value="RFC_C"/>
    <property type="match status" value="1"/>
</dbReference>
<dbReference type="InterPro" id="IPR027417">
    <property type="entry name" value="P-loop_NTPase"/>
</dbReference>
<keyword evidence="3" id="KW-0378">Hydrolase</keyword>
<dbReference type="Gene3D" id="1.20.272.10">
    <property type="match status" value="1"/>
</dbReference>
<dbReference type="GO" id="GO:0003689">
    <property type="term" value="F:DNA clamp loader activity"/>
    <property type="evidence" value="ECO:0007669"/>
    <property type="project" value="TreeGrafter"/>
</dbReference>
<reference evidence="3" key="2">
    <citation type="journal article" date="2023" name="Proc. Natl. Acad. Sci. U.S.A.">
        <title>A global phylogenomic analysis of the shiitake genus Lentinula.</title>
        <authorList>
            <person name="Sierra-Patev S."/>
            <person name="Min B."/>
            <person name="Naranjo-Ortiz M."/>
            <person name="Looney B."/>
            <person name="Konkel Z."/>
            <person name="Slot J.C."/>
            <person name="Sakamoto Y."/>
            <person name="Steenwyk J.L."/>
            <person name="Rokas A."/>
            <person name="Carro J."/>
            <person name="Camarero S."/>
            <person name="Ferreira P."/>
            <person name="Molpeceres G."/>
            <person name="Ruiz-Duenas F.J."/>
            <person name="Serrano A."/>
            <person name="Henrissat B."/>
            <person name="Drula E."/>
            <person name="Hughes K.W."/>
            <person name="Mata J.L."/>
            <person name="Ishikawa N.K."/>
            <person name="Vargas-Isla R."/>
            <person name="Ushijima S."/>
            <person name="Smith C.A."/>
            <person name="Donoghue J."/>
            <person name="Ahrendt S."/>
            <person name="Andreopoulos W."/>
            <person name="He G."/>
            <person name="LaButti K."/>
            <person name="Lipzen A."/>
            <person name="Ng V."/>
            <person name="Riley R."/>
            <person name="Sandor L."/>
            <person name="Barry K."/>
            <person name="Martinez A.T."/>
            <person name="Xiao Y."/>
            <person name="Gibbons J.G."/>
            <person name="Terashima K."/>
            <person name="Grigoriev I.V."/>
            <person name="Hibbett D."/>
        </authorList>
    </citation>
    <scope>NUCLEOTIDE SEQUENCE</scope>
    <source>
        <strain evidence="3">ET3784</strain>
    </source>
</reference>
<gene>
    <name evidence="3" type="ORF">DFJ43DRAFT_1131768</name>
</gene>
<dbReference type="SMART" id="SM00382">
    <property type="entry name" value="AAA"/>
    <property type="match status" value="1"/>
</dbReference>
<organism evidence="3 4">
    <name type="scientific">Lentinula guzmanii</name>
    <dbReference type="NCBI Taxonomy" id="2804957"/>
    <lineage>
        <taxon>Eukaryota</taxon>
        <taxon>Fungi</taxon>
        <taxon>Dikarya</taxon>
        <taxon>Basidiomycota</taxon>
        <taxon>Agaricomycotina</taxon>
        <taxon>Agaricomycetes</taxon>
        <taxon>Agaricomycetidae</taxon>
        <taxon>Agaricales</taxon>
        <taxon>Marasmiineae</taxon>
        <taxon>Omphalotaceae</taxon>
        <taxon>Lentinula</taxon>
    </lineage>
</organism>
<dbReference type="InterPro" id="IPR008921">
    <property type="entry name" value="DNA_pol3_clamp-load_cplx_C"/>
</dbReference>
<keyword evidence="4" id="KW-1185">Reference proteome</keyword>
<dbReference type="GO" id="GO:0031390">
    <property type="term" value="C:Ctf18 RFC-like complex"/>
    <property type="evidence" value="ECO:0007669"/>
    <property type="project" value="TreeGrafter"/>
</dbReference>
<evidence type="ECO:0000313" key="4">
    <source>
        <dbReference type="Proteomes" id="UP001176059"/>
    </source>
</evidence>
<dbReference type="GO" id="GO:0031389">
    <property type="term" value="C:Rad17 RFC-like complex"/>
    <property type="evidence" value="ECO:0007669"/>
    <property type="project" value="TreeGrafter"/>
</dbReference>
<reference evidence="3" key="1">
    <citation type="submission" date="2022-08" db="EMBL/GenBank/DDBJ databases">
        <authorList>
            <consortium name="DOE Joint Genome Institute"/>
            <person name="Min B."/>
            <person name="Sierra-Patev S."/>
            <person name="Naranjo-Ortiz M."/>
            <person name="Looney B."/>
            <person name="Konkel Z."/>
            <person name="Slot J.C."/>
            <person name="Sakamoto Y."/>
            <person name="Steenwyk J.L."/>
            <person name="Rokas A."/>
            <person name="Carro J."/>
            <person name="Camarero S."/>
            <person name="Ferreira P."/>
            <person name="Molpeceres G."/>
            <person name="Ruiz-duenas F.J."/>
            <person name="Serrano A."/>
            <person name="Henrissat B."/>
            <person name="Drula E."/>
            <person name="Hughes K.W."/>
            <person name="Mata J.L."/>
            <person name="Ishikawa N.K."/>
            <person name="Vargas-Isla R."/>
            <person name="Ushijima S."/>
            <person name="Smith C.A."/>
            <person name="Ahrendt S."/>
            <person name="Andreopoulos W."/>
            <person name="He G."/>
            <person name="LaButti K."/>
            <person name="Lipzen A."/>
            <person name="Ng V."/>
            <person name="Riley R."/>
            <person name="Sandor L."/>
            <person name="Barry K."/>
            <person name="Martinez A.T."/>
            <person name="Xiao Y."/>
            <person name="Gibbons J.G."/>
            <person name="Terashima K."/>
            <person name="Hibbett D.S."/>
            <person name="Grigoriev I.V."/>
        </authorList>
    </citation>
    <scope>NUCLEOTIDE SEQUENCE</scope>
    <source>
        <strain evidence="3">ET3784</strain>
    </source>
</reference>
<dbReference type="GO" id="GO:0003677">
    <property type="term" value="F:DNA binding"/>
    <property type="evidence" value="ECO:0007669"/>
    <property type="project" value="InterPro"/>
</dbReference>
<dbReference type="Pfam" id="PF21960">
    <property type="entry name" value="RCF1-5-like_lid"/>
    <property type="match status" value="1"/>
</dbReference>
<dbReference type="SUPFAM" id="SSF52540">
    <property type="entry name" value="P-loop containing nucleoside triphosphate hydrolases"/>
    <property type="match status" value="1"/>
</dbReference>
<dbReference type="Proteomes" id="UP001176059">
    <property type="component" value="Unassembled WGS sequence"/>
</dbReference>
<sequence>MSLWVDQASSGDFPHMLFYGPSGAGKKTRITCTLKELFGPGVEKLKIDQRVFLSPSRRKLEVNIVQSNFHIEITPSEAGNYDRVVIQELLKEIAQTQQVDLNAKQRFKVVIINEADSLSRDAQAALRRTMEKFMSNMRIILCANSTSRLIAPIKSRCLLMRVAAPNAEDMQAVMQHVSKRVGFDLPPDVASKIIDDSGGNLRKAILCLEALKMQSPDLSGVLTIAKPDWETYCHKVADLIISEQSPARIMEVRQKFYELLSHCIPPATILKTVADRVVERVDDAIKADVMHWAAVYIYHLEAWVVKVMSLYKHFFYGMDLTEFD</sequence>
<dbReference type="Gene3D" id="3.40.50.300">
    <property type="entry name" value="P-loop containing nucleotide triphosphate hydrolases"/>
    <property type="match status" value="1"/>
</dbReference>
<dbReference type="PANTHER" id="PTHR11669">
    <property type="entry name" value="REPLICATION FACTOR C / DNA POLYMERASE III GAMMA-TAU SUBUNIT"/>
    <property type="match status" value="1"/>
</dbReference>
<dbReference type="FunFam" id="1.10.8.60:FF:000030">
    <property type="entry name" value="replication factor C subunit 3"/>
    <property type="match status" value="1"/>
</dbReference>
<comment type="caution">
    <text evidence="3">The sequence shown here is derived from an EMBL/GenBank/DDBJ whole genome shotgun (WGS) entry which is preliminary data.</text>
</comment>
<proteinExistence type="predicted"/>
<dbReference type="GO" id="GO:0006281">
    <property type="term" value="P:DNA repair"/>
    <property type="evidence" value="ECO:0007669"/>
    <property type="project" value="TreeGrafter"/>
</dbReference>
<dbReference type="SUPFAM" id="SSF48019">
    <property type="entry name" value="post-AAA+ oligomerization domain-like"/>
    <property type="match status" value="1"/>
</dbReference>
<dbReference type="GO" id="GO:0005663">
    <property type="term" value="C:DNA replication factor C complex"/>
    <property type="evidence" value="ECO:0007669"/>
    <property type="project" value="TreeGrafter"/>
</dbReference>
<accession>A0AA38JJR5</accession>
<protein>
    <submittedName>
        <fullName evidence="3">P-loop containing nucleoside triphosphate hydrolase protein</fullName>
    </submittedName>
</protein>
<dbReference type="GO" id="GO:0031391">
    <property type="term" value="C:Elg1 RFC-like complex"/>
    <property type="evidence" value="ECO:0007669"/>
    <property type="project" value="TreeGrafter"/>
</dbReference>
<dbReference type="Pfam" id="PF13177">
    <property type="entry name" value="DNA_pol3_delta2"/>
    <property type="match status" value="1"/>
</dbReference>
<dbReference type="InterPro" id="IPR050238">
    <property type="entry name" value="DNA_Rep/Repair_Clamp_Loader"/>
</dbReference>
<keyword evidence="1" id="KW-0235">DNA replication</keyword>
<dbReference type="GO" id="GO:0006271">
    <property type="term" value="P:DNA strand elongation involved in DNA replication"/>
    <property type="evidence" value="ECO:0007669"/>
    <property type="project" value="UniProtKB-ARBA"/>
</dbReference>
<dbReference type="AlphaFoldDB" id="A0AA38JJR5"/>
<feature type="domain" description="AAA+ ATPase" evidence="2">
    <location>
        <begin position="12"/>
        <end position="165"/>
    </location>
</feature>